<evidence type="ECO:0000256" key="4">
    <source>
        <dbReference type="ARBA" id="ARBA00022729"/>
    </source>
</evidence>
<dbReference type="SUPFAM" id="SSF53649">
    <property type="entry name" value="Alkaline phosphatase-like"/>
    <property type="match status" value="1"/>
</dbReference>
<dbReference type="InterPro" id="IPR035874">
    <property type="entry name" value="IDS"/>
</dbReference>
<dbReference type="PANTHER" id="PTHR45953:SF1">
    <property type="entry name" value="IDURONATE 2-SULFATASE"/>
    <property type="match status" value="1"/>
</dbReference>
<keyword evidence="3" id="KW-0479">Metal-binding</keyword>
<dbReference type="RefSeq" id="WP_008689239.1">
    <property type="nucleotide sequence ID" value="NZ_ANOH01000478.1"/>
</dbReference>
<keyword evidence="5" id="KW-0378">Hydrolase</keyword>
<sequence>MMRQFFATVWLNALLAIALLFPSSNVLGEDQPQLKEARNVLILFVDDLRPELGCYGADEILSPSIDKLASEGVLFERAYCQQALCAPSRISMMTGQYPDHTGICDLFTPLRKVDKTKMTLPRYFRERGYFTASFGKVYHHLRDDREEWMNLAVPPSAKYADPATLNPIKERVDDAKARKLDVDQIRAAGKGPPTECYATEDEGYRDGVVAQQAILTLREVQDKPFFMCVGFAKPHLPFAAPKRYWDLYEREQFKVPSRERPSGTPDLAFTIWGELRGYQGIPQEGGLSNAMTQELMHGYAASVSFADAQVGKVLAELDRLGLRENTIVVLWGDHGFKLGEYGLWCKHTNFELDAQVPLLVSAPGVSPGKRSDALVEIVDLFPTVAEMTGGDIPQSCDGKSLRPLLQNPHQEFRPFALTQYQRGSKMGYSMRTDRYRYTEWIHAGTKRVVARELYDHQKTRTPLRNLAGSPEHNELVERLSEQLDAARRIETTKVSMKR</sequence>
<organism evidence="8 9">
    <name type="scientific">Rhodopirellula sallentina SM41</name>
    <dbReference type="NCBI Taxonomy" id="1263870"/>
    <lineage>
        <taxon>Bacteria</taxon>
        <taxon>Pseudomonadati</taxon>
        <taxon>Planctomycetota</taxon>
        <taxon>Planctomycetia</taxon>
        <taxon>Pirellulales</taxon>
        <taxon>Pirellulaceae</taxon>
        <taxon>Rhodopirellula</taxon>
    </lineage>
</organism>
<evidence type="ECO:0000313" key="9">
    <source>
        <dbReference type="Proteomes" id="UP000011885"/>
    </source>
</evidence>
<dbReference type="AlphaFoldDB" id="M5U1W9"/>
<dbReference type="GO" id="GO:0004423">
    <property type="term" value="F:iduronate-2-sulfatase activity"/>
    <property type="evidence" value="ECO:0007669"/>
    <property type="project" value="InterPro"/>
</dbReference>
<proteinExistence type="inferred from homology"/>
<reference evidence="8 9" key="1">
    <citation type="journal article" date="2013" name="Mar. Genomics">
        <title>Expression of sulfatases in Rhodopirellula baltica and the diversity of sulfatases in the genus Rhodopirellula.</title>
        <authorList>
            <person name="Wegner C.E."/>
            <person name="Richter-Heitmann T."/>
            <person name="Klindworth A."/>
            <person name="Klockow C."/>
            <person name="Richter M."/>
            <person name="Achstetter T."/>
            <person name="Glockner F.O."/>
            <person name="Harder J."/>
        </authorList>
    </citation>
    <scope>NUCLEOTIDE SEQUENCE [LARGE SCALE GENOMIC DNA]</scope>
    <source>
        <strain evidence="8 9">SM41</strain>
    </source>
</reference>
<evidence type="ECO:0000256" key="2">
    <source>
        <dbReference type="ARBA" id="ARBA00008779"/>
    </source>
</evidence>
<dbReference type="GO" id="GO:0046872">
    <property type="term" value="F:metal ion binding"/>
    <property type="evidence" value="ECO:0007669"/>
    <property type="project" value="UniProtKB-KW"/>
</dbReference>
<dbReference type="PANTHER" id="PTHR45953">
    <property type="entry name" value="IDURONATE 2-SULFATASE"/>
    <property type="match status" value="1"/>
</dbReference>
<dbReference type="Proteomes" id="UP000011885">
    <property type="component" value="Unassembled WGS sequence"/>
</dbReference>
<dbReference type="InterPro" id="IPR017850">
    <property type="entry name" value="Alkaline_phosphatase_core_sf"/>
</dbReference>
<dbReference type="PATRIC" id="fig|1263870.3.peg.7136"/>
<dbReference type="Pfam" id="PF00884">
    <property type="entry name" value="Sulfatase"/>
    <property type="match status" value="1"/>
</dbReference>
<evidence type="ECO:0000313" key="8">
    <source>
        <dbReference type="EMBL" id="EMI51846.1"/>
    </source>
</evidence>
<dbReference type="PROSITE" id="PS00523">
    <property type="entry name" value="SULFATASE_1"/>
    <property type="match status" value="1"/>
</dbReference>
<name>M5U1W9_9BACT</name>
<feature type="domain" description="Sulfatase N-terminal" evidence="7">
    <location>
        <begin position="38"/>
        <end position="389"/>
    </location>
</feature>
<dbReference type="EMBL" id="ANOH01000478">
    <property type="protein sequence ID" value="EMI51846.1"/>
    <property type="molecule type" value="Genomic_DNA"/>
</dbReference>
<keyword evidence="4" id="KW-0732">Signal</keyword>
<keyword evidence="9" id="KW-1185">Reference proteome</keyword>
<evidence type="ECO:0000256" key="5">
    <source>
        <dbReference type="ARBA" id="ARBA00022801"/>
    </source>
</evidence>
<dbReference type="InterPro" id="IPR024607">
    <property type="entry name" value="Sulfatase_CS"/>
</dbReference>
<gene>
    <name evidence="8" type="ORF">RSSM_06728</name>
</gene>
<comment type="cofactor">
    <cofactor evidence="1">
        <name>Ca(2+)</name>
        <dbReference type="ChEBI" id="CHEBI:29108"/>
    </cofactor>
</comment>
<protein>
    <submittedName>
        <fullName evidence="8">Iduronate-2-sulfatase</fullName>
    </submittedName>
</protein>
<accession>M5U1W9</accession>
<keyword evidence="6" id="KW-0106">Calcium</keyword>
<dbReference type="CDD" id="cd16030">
    <property type="entry name" value="iduronate-2-sulfatase"/>
    <property type="match status" value="1"/>
</dbReference>
<evidence type="ECO:0000256" key="3">
    <source>
        <dbReference type="ARBA" id="ARBA00022723"/>
    </source>
</evidence>
<dbReference type="GO" id="GO:0005737">
    <property type="term" value="C:cytoplasm"/>
    <property type="evidence" value="ECO:0007669"/>
    <property type="project" value="TreeGrafter"/>
</dbReference>
<dbReference type="Gene3D" id="3.40.720.10">
    <property type="entry name" value="Alkaline Phosphatase, subunit A"/>
    <property type="match status" value="1"/>
</dbReference>
<evidence type="ECO:0000256" key="1">
    <source>
        <dbReference type="ARBA" id="ARBA00001913"/>
    </source>
</evidence>
<comment type="caution">
    <text evidence="8">The sequence shown here is derived from an EMBL/GenBank/DDBJ whole genome shotgun (WGS) entry which is preliminary data.</text>
</comment>
<comment type="similarity">
    <text evidence="2">Belongs to the sulfatase family.</text>
</comment>
<evidence type="ECO:0000259" key="7">
    <source>
        <dbReference type="Pfam" id="PF00884"/>
    </source>
</evidence>
<dbReference type="InterPro" id="IPR000917">
    <property type="entry name" value="Sulfatase_N"/>
</dbReference>
<evidence type="ECO:0000256" key="6">
    <source>
        <dbReference type="ARBA" id="ARBA00022837"/>
    </source>
</evidence>